<feature type="compositionally biased region" description="Basic and acidic residues" evidence="1">
    <location>
        <begin position="257"/>
        <end position="267"/>
    </location>
</feature>
<dbReference type="Proteomes" id="UP000800038">
    <property type="component" value="Unassembled WGS sequence"/>
</dbReference>
<proteinExistence type="predicted"/>
<feature type="region of interest" description="Disordered" evidence="1">
    <location>
        <begin position="136"/>
        <end position="164"/>
    </location>
</feature>
<evidence type="ECO:0000256" key="1">
    <source>
        <dbReference type="SAM" id="MobiDB-lite"/>
    </source>
</evidence>
<sequence>MLQCPGDGQIGRFTESTIYCFSDRWYNDPVLAVIQATITELKRKCLATFPPNFKVRPVNDAPPLWPTDLSPFDIKSYYFEVKETCGGEEAKWVKILPLGSVPAADTVHVYEAGKNKWVALGNWLCTAYDPNVVCASSHSRNPTPTPLKTASSAPPPSPSTQGHFIGQECLSARLTVGNTYPTGDSNTQHDVNKVLHTLGSQYGGGPVMAAVTRFAPRQEKKKREKEEEGYALSSDDFLDSDEEMGDEDLEDGDGYLEGDRDAEGDAE</sequence>
<keyword evidence="3" id="KW-1185">Reference proteome</keyword>
<evidence type="ECO:0000313" key="2">
    <source>
        <dbReference type="EMBL" id="KAF1944779.1"/>
    </source>
</evidence>
<name>A0A6A5SZG8_9PLEO</name>
<dbReference type="AlphaFoldDB" id="A0A6A5SZG8"/>
<reference evidence="2" key="1">
    <citation type="journal article" date="2020" name="Stud. Mycol.">
        <title>101 Dothideomycetes genomes: a test case for predicting lifestyles and emergence of pathogens.</title>
        <authorList>
            <person name="Haridas S."/>
            <person name="Albert R."/>
            <person name="Binder M."/>
            <person name="Bloem J."/>
            <person name="Labutti K."/>
            <person name="Salamov A."/>
            <person name="Andreopoulos B."/>
            <person name="Baker S."/>
            <person name="Barry K."/>
            <person name="Bills G."/>
            <person name="Bluhm B."/>
            <person name="Cannon C."/>
            <person name="Castanera R."/>
            <person name="Culley D."/>
            <person name="Daum C."/>
            <person name="Ezra D."/>
            <person name="Gonzalez J."/>
            <person name="Henrissat B."/>
            <person name="Kuo A."/>
            <person name="Liang C."/>
            <person name="Lipzen A."/>
            <person name="Lutzoni F."/>
            <person name="Magnuson J."/>
            <person name="Mondo S."/>
            <person name="Nolan M."/>
            <person name="Ohm R."/>
            <person name="Pangilinan J."/>
            <person name="Park H.-J."/>
            <person name="Ramirez L."/>
            <person name="Alfaro M."/>
            <person name="Sun H."/>
            <person name="Tritt A."/>
            <person name="Yoshinaga Y."/>
            <person name="Zwiers L.-H."/>
            <person name="Turgeon B."/>
            <person name="Goodwin S."/>
            <person name="Spatafora J."/>
            <person name="Crous P."/>
            <person name="Grigoriev I."/>
        </authorList>
    </citation>
    <scope>NUCLEOTIDE SEQUENCE</scope>
    <source>
        <strain evidence="2">CBS 161.51</strain>
    </source>
</reference>
<organism evidence="2 3">
    <name type="scientific">Clathrospora elynae</name>
    <dbReference type="NCBI Taxonomy" id="706981"/>
    <lineage>
        <taxon>Eukaryota</taxon>
        <taxon>Fungi</taxon>
        <taxon>Dikarya</taxon>
        <taxon>Ascomycota</taxon>
        <taxon>Pezizomycotina</taxon>
        <taxon>Dothideomycetes</taxon>
        <taxon>Pleosporomycetidae</taxon>
        <taxon>Pleosporales</taxon>
        <taxon>Diademaceae</taxon>
        <taxon>Clathrospora</taxon>
    </lineage>
</organism>
<feature type="compositionally biased region" description="Acidic residues" evidence="1">
    <location>
        <begin position="236"/>
        <end position="256"/>
    </location>
</feature>
<dbReference type="OrthoDB" id="3687385at2759"/>
<accession>A0A6A5SZG8</accession>
<gene>
    <name evidence="2" type="ORF">EJ02DRAFT_432120</name>
</gene>
<evidence type="ECO:0000313" key="3">
    <source>
        <dbReference type="Proteomes" id="UP000800038"/>
    </source>
</evidence>
<dbReference type="EMBL" id="ML976014">
    <property type="protein sequence ID" value="KAF1944779.1"/>
    <property type="molecule type" value="Genomic_DNA"/>
</dbReference>
<protein>
    <submittedName>
        <fullName evidence="2">Uncharacterized protein</fullName>
    </submittedName>
</protein>
<feature type="region of interest" description="Disordered" evidence="1">
    <location>
        <begin position="216"/>
        <end position="267"/>
    </location>
</feature>